<evidence type="ECO:0000313" key="1">
    <source>
        <dbReference type="EMBL" id="JAC27532.1"/>
    </source>
</evidence>
<proteinExistence type="evidence at transcript level"/>
<dbReference type="AlphaFoldDB" id="A0A023G1L6"/>
<sequence>MEKICTLLQVLFACSFALLLQVRQFLEQGRPLAMTHLVFNFHHSSLHIIFAQVFFDALSCFVCESPSSFSSFSLIMKACTDIGGPGQRLSWA</sequence>
<dbReference type="EMBL" id="GBBM01007886">
    <property type="protein sequence ID" value="JAC27532.1"/>
    <property type="molecule type" value="mRNA"/>
</dbReference>
<name>A0A023G1L6_AMBTT</name>
<organism evidence="1">
    <name type="scientific">Amblyomma triste</name>
    <name type="common">Neotropical tick</name>
    <dbReference type="NCBI Taxonomy" id="251400"/>
    <lineage>
        <taxon>Eukaryota</taxon>
        <taxon>Metazoa</taxon>
        <taxon>Ecdysozoa</taxon>
        <taxon>Arthropoda</taxon>
        <taxon>Chelicerata</taxon>
        <taxon>Arachnida</taxon>
        <taxon>Acari</taxon>
        <taxon>Parasitiformes</taxon>
        <taxon>Ixodida</taxon>
        <taxon>Ixodoidea</taxon>
        <taxon>Ixodidae</taxon>
        <taxon>Amblyomminae</taxon>
        <taxon>Amblyomma</taxon>
    </lineage>
</organism>
<accession>A0A023G1L6</accession>
<reference evidence="1" key="1">
    <citation type="submission" date="2014-03" db="EMBL/GenBank/DDBJ databases">
        <title>The sialotranscriptome of Amblyomma triste, Amblyomma parvum and Amblyomma cajennense ticks, uncovered by 454-based RNA-seq.</title>
        <authorList>
            <person name="Garcia G.R."/>
            <person name="Gardinassi L.G."/>
            <person name="Ribeiro J.M."/>
            <person name="Anatriello E."/>
            <person name="Ferreira B.R."/>
            <person name="Moreira H.N."/>
            <person name="Mafra C."/>
            <person name="Olegario M.M."/>
            <person name="Szabo P.J."/>
            <person name="Miranda-Santos I.K."/>
            <person name="Maruyama S.R."/>
        </authorList>
    </citation>
    <scope>NUCLEOTIDE SEQUENCE</scope>
    <source>
        <strain evidence="1">Mato Grasso do Sul</strain>
        <tissue evidence="1">Salivary glands</tissue>
    </source>
</reference>
<protein>
    <submittedName>
        <fullName evidence="1">Putative secreted protein</fullName>
    </submittedName>
</protein>